<dbReference type="HOGENOM" id="CLU_2955514_0_0_11"/>
<keyword evidence="2" id="KW-1185">Reference proteome</keyword>
<reference evidence="1 2" key="1">
    <citation type="journal article" date="2012" name="J. Bacteriol.">
        <title>Genome Sequence of Radiation-Resistant Modestobacter marinus Strain BC501, a Representative Actinobacterium That Thrives on Calcareous Stone Surfaces.</title>
        <authorList>
            <person name="Normand P."/>
            <person name="Gury J."/>
            <person name="Pujic P."/>
            <person name="Chouaia B."/>
            <person name="Crotti E."/>
            <person name="Brusetti L."/>
            <person name="Daffonchio D."/>
            <person name="Vacherie B."/>
            <person name="Barbe V."/>
            <person name="Medigue C."/>
            <person name="Calteau A."/>
            <person name="Ghodhbane-Gtari F."/>
            <person name="Essoussi I."/>
            <person name="Nouioui I."/>
            <person name="Abbassi-Ghozzi I."/>
            <person name="Gtari M."/>
        </authorList>
    </citation>
    <scope>NUCLEOTIDE SEQUENCE [LARGE SCALE GENOMIC DNA]</scope>
    <source>
        <strain evidence="2">BC 501</strain>
    </source>
</reference>
<dbReference type="Proteomes" id="UP000006461">
    <property type="component" value="Chromosome"/>
</dbReference>
<protein>
    <submittedName>
        <fullName evidence="1">Uncharacterized protein</fullName>
    </submittedName>
</protein>
<dbReference type="KEGG" id="mmar:MODMU_5248"/>
<dbReference type="AlphaFoldDB" id="I4F4R0"/>
<accession>I4F4R0</accession>
<organism evidence="1 2">
    <name type="scientific">Modestobacter italicus (strain DSM 44449 / CECT 9708 / BC 501)</name>
    <dbReference type="NCBI Taxonomy" id="2732864"/>
    <lineage>
        <taxon>Bacteria</taxon>
        <taxon>Bacillati</taxon>
        <taxon>Actinomycetota</taxon>
        <taxon>Actinomycetes</taxon>
        <taxon>Geodermatophilales</taxon>
        <taxon>Geodermatophilaceae</taxon>
        <taxon>Modestobacter</taxon>
    </lineage>
</organism>
<sequence length="59" mass="5677">MPVRGQRGASPQCCGGSPVHGLAGVAASRCGSAAVLAVATAAVAELPVRTVADRTCGVD</sequence>
<evidence type="ECO:0000313" key="2">
    <source>
        <dbReference type="Proteomes" id="UP000006461"/>
    </source>
</evidence>
<evidence type="ECO:0000313" key="1">
    <source>
        <dbReference type="EMBL" id="CCH90623.1"/>
    </source>
</evidence>
<proteinExistence type="predicted"/>
<gene>
    <name evidence="1" type="ordered locus">MODMU_5248</name>
</gene>
<dbReference type="STRING" id="477641.MODMU_5248"/>
<name>I4F4R0_MODI5</name>
<dbReference type="EMBL" id="FO203431">
    <property type="protein sequence ID" value="CCH90623.1"/>
    <property type="molecule type" value="Genomic_DNA"/>
</dbReference>